<reference evidence="1" key="1">
    <citation type="submission" date="2018-06" db="EMBL/GenBank/DDBJ databases">
        <authorList>
            <person name="Zhirakovskaya E."/>
        </authorList>
    </citation>
    <scope>NUCLEOTIDE SEQUENCE</scope>
</reference>
<dbReference type="PANTHER" id="PTHR30203">
    <property type="entry name" value="OUTER MEMBRANE CATION EFFLUX PROTEIN"/>
    <property type="match status" value="1"/>
</dbReference>
<proteinExistence type="predicted"/>
<protein>
    <submittedName>
        <fullName evidence="1">Heavy metal RND efflux outer membrane protein, CzcC family</fullName>
    </submittedName>
</protein>
<dbReference type="GO" id="GO:0015562">
    <property type="term" value="F:efflux transmembrane transporter activity"/>
    <property type="evidence" value="ECO:0007669"/>
    <property type="project" value="InterPro"/>
</dbReference>
<dbReference type="Gene3D" id="1.20.1600.10">
    <property type="entry name" value="Outer membrane efflux proteins (OEP)"/>
    <property type="match status" value="1"/>
</dbReference>
<dbReference type="SUPFAM" id="SSF56954">
    <property type="entry name" value="Outer membrane efflux proteins (OEP)"/>
    <property type="match status" value="1"/>
</dbReference>
<dbReference type="AlphaFoldDB" id="A0A3B0YFQ9"/>
<dbReference type="InterPro" id="IPR010131">
    <property type="entry name" value="MdtP/NodT-like"/>
</dbReference>
<gene>
    <name evidence="1" type="ORF">MNBD_GAMMA12-2894</name>
</gene>
<accession>A0A3B0YFQ9</accession>
<organism evidence="1">
    <name type="scientific">hydrothermal vent metagenome</name>
    <dbReference type="NCBI Taxonomy" id="652676"/>
    <lineage>
        <taxon>unclassified sequences</taxon>
        <taxon>metagenomes</taxon>
        <taxon>ecological metagenomes</taxon>
    </lineage>
</organism>
<evidence type="ECO:0000313" key="1">
    <source>
        <dbReference type="EMBL" id="VAW74172.1"/>
    </source>
</evidence>
<sequence length="429" mass="49866">MSIRILFLLNCCVFIVPQLLAADTEPRVTEAERRMSHNSQAPLALNEALALARQADLLYKREVAMAKSYKSQSIAVRRYPDPQIKLSSLNFPTDTFARDQEPMTQLKVGLKQAFPRGRTLHFRSQKAKLMSLRHDYLARDRRLRTIRGTRKAWLELWYWTKAEKIVAYNKVLFVRALRTTRDQYRTGKRRQEDIIRAQLELDLINDKLILIKTKQQQTRAILASWVGRSAAMRPLSKKIPLFKWIPDVLKIKARLRFHPLLSASMKAVEARRRDVDISKQSSKAAYALEVSYAQRQDRPDFVSAGVAIKIPLFKRQSIGHQTNAAQSRVNAEVNRKDDLFVMMLRRYQDRLAVWNRLKQRYRSFKNVLIPRARSNARLTTSTYRNGQTDFSNMIRAQITALEIQLKATRIRIDLSKAHADMSYLAGEQK</sequence>
<dbReference type="EMBL" id="UOFL01000053">
    <property type="protein sequence ID" value="VAW74172.1"/>
    <property type="molecule type" value="Genomic_DNA"/>
</dbReference>
<name>A0A3B0YFQ9_9ZZZZ</name>